<dbReference type="InterPro" id="IPR016431">
    <property type="entry name" value="Pyrv-formate_lyase-activ_prd"/>
</dbReference>
<keyword evidence="1" id="KW-0408">Iron</keyword>
<dbReference type="GO" id="GO:0046872">
    <property type="term" value="F:metal ion binding"/>
    <property type="evidence" value="ECO:0007669"/>
    <property type="project" value="UniProtKB-KW"/>
</dbReference>
<dbReference type="PIRSF" id="PIRSF004869">
    <property type="entry name" value="PflX_prd"/>
    <property type="match status" value="1"/>
</dbReference>
<keyword evidence="1" id="KW-0949">S-adenosyl-L-methionine</keyword>
<dbReference type="GO" id="GO:0051536">
    <property type="term" value="F:iron-sulfur cluster binding"/>
    <property type="evidence" value="ECO:0007669"/>
    <property type="project" value="UniProtKB-KW"/>
</dbReference>
<dbReference type="EMBL" id="JAAIYP010000038">
    <property type="protein sequence ID" value="NFV80811.1"/>
    <property type="molecule type" value="Genomic_DNA"/>
</dbReference>
<reference evidence="2 3" key="1">
    <citation type="submission" date="2020-02" db="EMBL/GenBank/DDBJ databases">
        <authorList>
            <person name="Dziuba M."/>
            <person name="Kuznetsov B."/>
            <person name="Mardanov A."/>
            <person name="Ravin N."/>
            <person name="Grouzdev D."/>
        </authorList>
    </citation>
    <scope>NUCLEOTIDE SEQUENCE [LARGE SCALE GENOMIC DNA]</scope>
    <source>
        <strain evidence="2 3">SpK</strain>
    </source>
</reference>
<dbReference type="Proteomes" id="UP000480684">
    <property type="component" value="Unassembled WGS sequence"/>
</dbReference>
<dbReference type="RefSeq" id="WP_163679727.1">
    <property type="nucleotide sequence ID" value="NZ_JAAIYP010000038.1"/>
</dbReference>
<feature type="binding site" evidence="1">
    <location>
        <position position="75"/>
    </location>
    <ligand>
        <name>[4Fe-4S] cluster</name>
        <dbReference type="ChEBI" id="CHEBI:49883"/>
        <note>4Fe-4S-S-AdoMet</note>
    </ligand>
</feature>
<keyword evidence="1" id="KW-0411">Iron-sulfur</keyword>
<feature type="binding site" evidence="1">
    <location>
        <position position="82"/>
    </location>
    <ligand>
        <name>[4Fe-4S] cluster</name>
        <dbReference type="ChEBI" id="CHEBI:49883"/>
        <note>4Fe-4S-S-AdoMet</note>
    </ligand>
</feature>
<evidence type="ECO:0000256" key="1">
    <source>
        <dbReference type="PIRSR" id="PIRSR004869-50"/>
    </source>
</evidence>
<dbReference type="InterPro" id="IPR040085">
    <property type="entry name" value="MJ0674-like"/>
</dbReference>
<comment type="caution">
    <text evidence="2">The sequence shown here is derived from an EMBL/GenBank/DDBJ whole genome shotgun (WGS) entry which is preliminary data.</text>
</comment>
<comment type="cofactor">
    <cofactor evidence="1">
        <name>[4Fe-4S] cluster</name>
        <dbReference type="ChEBI" id="CHEBI:49883"/>
    </cofactor>
    <text evidence="1">Binds 1 [4Fe-4S] cluster. The cluster is coordinated with 3 cysteines and an exchangeable S-adenosyl-L-methionine.</text>
</comment>
<sequence length="287" mass="29596">MSAPLFPVPSDLRRRADLALERLASCTLCARRCGADRTRGIRRATCQTGTVAAVAGVTARQGMLAGAADILFAGCNLRCLACSTAAASWDGDGEAMDGEALAGLLCRLQEQGHRMVALSSPSHVPAQILDAVARAVGRGFSLPLAWVSGGYDSLDTVALLEGVVALYVLDFKHGEAAAGRMCAGVADYPRVAAAAVAAMAAQVGPLRRDEQGRAIGGVLVRHLVLPNDLGGSRAAFAALPAGTVVEVLDDYRPLHRAARAPKLNRHPSADEVAAAKQAALDAGMVLA</sequence>
<protein>
    <submittedName>
        <fullName evidence="2">Radical SAM protein</fullName>
    </submittedName>
</protein>
<evidence type="ECO:0000313" key="3">
    <source>
        <dbReference type="Proteomes" id="UP000480684"/>
    </source>
</evidence>
<organism evidence="2 3">
    <name type="scientific">Magnetospirillum aberrantis SpK</name>
    <dbReference type="NCBI Taxonomy" id="908842"/>
    <lineage>
        <taxon>Bacteria</taxon>
        <taxon>Pseudomonadati</taxon>
        <taxon>Pseudomonadota</taxon>
        <taxon>Alphaproteobacteria</taxon>
        <taxon>Rhodospirillales</taxon>
        <taxon>Rhodospirillaceae</taxon>
        <taxon>Magnetospirillum</taxon>
    </lineage>
</organism>
<dbReference type="AlphaFoldDB" id="A0A7C9UZX5"/>
<accession>A0A7C9UZX5</accession>
<keyword evidence="1" id="KW-0479">Metal-binding</keyword>
<gene>
    <name evidence="2" type="ORF">G4223_11890</name>
</gene>
<dbReference type="PANTHER" id="PTHR43075">
    <property type="entry name" value="FORMATE LYASE ACTIVATING ENZYME, PUTATIVE (AFU_ORTHOLOGUE AFUA_2G15630)-RELATED"/>
    <property type="match status" value="1"/>
</dbReference>
<feature type="binding site" evidence="1">
    <location>
        <position position="79"/>
    </location>
    <ligand>
        <name>[4Fe-4S] cluster</name>
        <dbReference type="ChEBI" id="CHEBI:49883"/>
        <note>4Fe-4S-S-AdoMet</note>
    </ligand>
</feature>
<evidence type="ECO:0000313" key="2">
    <source>
        <dbReference type="EMBL" id="NFV80811.1"/>
    </source>
</evidence>
<proteinExistence type="predicted"/>
<keyword evidence="3" id="KW-1185">Reference proteome</keyword>
<name>A0A7C9UZX5_9PROT</name>
<dbReference type="PANTHER" id="PTHR43075:SF1">
    <property type="entry name" value="FORMATE LYASE ACTIVATING ENZYME, PUTATIVE (AFU_ORTHOLOGUE AFUA_2G15630)-RELATED"/>
    <property type="match status" value="1"/>
</dbReference>